<proteinExistence type="predicted"/>
<keyword evidence="2" id="KW-0472">Membrane</keyword>
<feature type="transmembrane region" description="Helical" evidence="2">
    <location>
        <begin position="193"/>
        <end position="212"/>
    </location>
</feature>
<dbReference type="Proteomes" id="UP000093000">
    <property type="component" value="Unassembled WGS sequence"/>
</dbReference>
<evidence type="ECO:0000256" key="1">
    <source>
        <dbReference type="SAM" id="MobiDB-lite"/>
    </source>
</evidence>
<sequence length="321" mass="36607">MSPGEYELPSIYTQSRGQNRPFQDSDDEDPLDTRSPMPSHKSSTIRQYKDIHVEDNRLAWLLLGTSLSILIMTVIPVLAKLPDFSVWFSGNTLWRLFDPLITLPLNLFVITRANIMLNGKSYYWGDLSEASVTWLFWAFGAGIYCQFHGIHAAAAMFKHPIQDFNLAHPELVLQYPVLEEMYSNMRDLWEHYIAHYLYVLGAMMMSWAQLFAFRNQLHGPLPTITRVVWCVGIVFYGLLLAGVAIEFPQGLYVGIGYTILMSFVCVAMIVFNRHNLDKGGLFTMGRRMVLQFYLSSCLLGLLVIVIWIGIFGFQNRKAAGV</sequence>
<dbReference type="AlphaFoldDB" id="A0A1C7NGI8"/>
<name>A0A1C7NGI8_9FUNG</name>
<feature type="transmembrane region" description="Helical" evidence="2">
    <location>
        <begin position="251"/>
        <end position="271"/>
    </location>
</feature>
<organism evidence="3 4">
    <name type="scientific">Choanephora cucurbitarum</name>
    <dbReference type="NCBI Taxonomy" id="101091"/>
    <lineage>
        <taxon>Eukaryota</taxon>
        <taxon>Fungi</taxon>
        <taxon>Fungi incertae sedis</taxon>
        <taxon>Mucoromycota</taxon>
        <taxon>Mucoromycotina</taxon>
        <taxon>Mucoromycetes</taxon>
        <taxon>Mucorales</taxon>
        <taxon>Mucorineae</taxon>
        <taxon>Choanephoraceae</taxon>
        <taxon>Choanephoroideae</taxon>
        <taxon>Choanephora</taxon>
    </lineage>
</organism>
<evidence type="ECO:0000256" key="2">
    <source>
        <dbReference type="SAM" id="Phobius"/>
    </source>
</evidence>
<protein>
    <submittedName>
        <fullName evidence="3">Uncharacterized protein</fullName>
    </submittedName>
</protein>
<keyword evidence="4" id="KW-1185">Reference proteome</keyword>
<feature type="transmembrane region" description="Helical" evidence="2">
    <location>
        <begin position="93"/>
        <end position="113"/>
    </location>
</feature>
<feature type="region of interest" description="Disordered" evidence="1">
    <location>
        <begin position="1"/>
        <end position="43"/>
    </location>
</feature>
<comment type="caution">
    <text evidence="3">The sequence shown here is derived from an EMBL/GenBank/DDBJ whole genome shotgun (WGS) entry which is preliminary data.</text>
</comment>
<dbReference type="InParanoid" id="A0A1C7NGI8"/>
<feature type="transmembrane region" description="Helical" evidence="2">
    <location>
        <begin position="292"/>
        <end position="313"/>
    </location>
</feature>
<reference evidence="3 4" key="1">
    <citation type="submission" date="2016-03" db="EMBL/GenBank/DDBJ databases">
        <title>Choanephora cucurbitarum.</title>
        <authorList>
            <person name="Min B."/>
            <person name="Park H."/>
            <person name="Park J.-H."/>
            <person name="Shin H.-D."/>
            <person name="Choi I.-G."/>
        </authorList>
    </citation>
    <scope>NUCLEOTIDE SEQUENCE [LARGE SCALE GENOMIC DNA]</scope>
    <source>
        <strain evidence="3 4">KUS-F28377</strain>
    </source>
</reference>
<keyword evidence="2" id="KW-0812">Transmembrane</keyword>
<feature type="transmembrane region" description="Helical" evidence="2">
    <location>
        <begin position="224"/>
        <end position="245"/>
    </location>
</feature>
<dbReference type="OrthoDB" id="2377933at2759"/>
<evidence type="ECO:0000313" key="4">
    <source>
        <dbReference type="Proteomes" id="UP000093000"/>
    </source>
</evidence>
<feature type="transmembrane region" description="Helical" evidence="2">
    <location>
        <begin position="58"/>
        <end position="81"/>
    </location>
</feature>
<gene>
    <name evidence="3" type="ORF">A0J61_03696</name>
</gene>
<feature type="compositionally biased region" description="Polar residues" evidence="1">
    <location>
        <begin position="11"/>
        <end position="22"/>
    </location>
</feature>
<accession>A0A1C7NGI8</accession>
<feature type="transmembrane region" description="Helical" evidence="2">
    <location>
        <begin position="134"/>
        <end position="157"/>
    </location>
</feature>
<dbReference type="EMBL" id="LUGH01000164">
    <property type="protein sequence ID" value="OBZ88251.1"/>
    <property type="molecule type" value="Genomic_DNA"/>
</dbReference>
<evidence type="ECO:0000313" key="3">
    <source>
        <dbReference type="EMBL" id="OBZ88251.1"/>
    </source>
</evidence>
<keyword evidence="2" id="KW-1133">Transmembrane helix</keyword>